<dbReference type="InterPro" id="IPR027417">
    <property type="entry name" value="P-loop_NTPase"/>
</dbReference>
<dbReference type="InterPro" id="IPR000014">
    <property type="entry name" value="PAS"/>
</dbReference>
<keyword evidence="4" id="KW-0804">Transcription</keyword>
<dbReference type="Gene3D" id="1.10.10.60">
    <property type="entry name" value="Homeodomain-like"/>
    <property type="match status" value="1"/>
</dbReference>
<dbReference type="PROSITE" id="PS50045">
    <property type="entry name" value="SIGMA54_INTERACT_4"/>
    <property type="match status" value="1"/>
</dbReference>
<dbReference type="EMBL" id="CP155447">
    <property type="protein sequence ID" value="XBH07151.1"/>
    <property type="molecule type" value="Genomic_DNA"/>
</dbReference>
<dbReference type="InterPro" id="IPR002197">
    <property type="entry name" value="HTH_Fis"/>
</dbReference>
<evidence type="ECO:0000259" key="5">
    <source>
        <dbReference type="PROSITE" id="PS50045"/>
    </source>
</evidence>
<dbReference type="CDD" id="cd00009">
    <property type="entry name" value="AAA"/>
    <property type="match status" value="1"/>
</dbReference>
<keyword evidence="1" id="KW-0547">Nucleotide-binding</keyword>
<dbReference type="InterPro" id="IPR009057">
    <property type="entry name" value="Homeodomain-like_sf"/>
</dbReference>
<dbReference type="GO" id="GO:0005524">
    <property type="term" value="F:ATP binding"/>
    <property type="evidence" value="ECO:0007669"/>
    <property type="project" value="UniProtKB-KW"/>
</dbReference>
<feature type="domain" description="Sigma-54 factor interaction" evidence="5">
    <location>
        <begin position="158"/>
        <end position="363"/>
    </location>
</feature>
<protein>
    <submittedName>
        <fullName evidence="6">Sigma 54-interacting transcriptional regulator</fullName>
    </submittedName>
</protein>
<dbReference type="Pfam" id="PF25601">
    <property type="entry name" value="AAA_lid_14"/>
    <property type="match status" value="1"/>
</dbReference>
<dbReference type="AlphaFoldDB" id="A0AAU7CPS3"/>
<evidence type="ECO:0000256" key="3">
    <source>
        <dbReference type="ARBA" id="ARBA00023015"/>
    </source>
</evidence>
<dbReference type="Gene3D" id="3.30.450.20">
    <property type="entry name" value="PAS domain"/>
    <property type="match status" value="1"/>
</dbReference>
<dbReference type="RefSeq" id="WP_406699994.1">
    <property type="nucleotide sequence ID" value="NZ_CP155447.1"/>
</dbReference>
<dbReference type="Gene3D" id="1.10.8.60">
    <property type="match status" value="1"/>
</dbReference>
<dbReference type="CDD" id="cd00130">
    <property type="entry name" value="PAS"/>
    <property type="match status" value="1"/>
</dbReference>
<dbReference type="InterPro" id="IPR035965">
    <property type="entry name" value="PAS-like_dom_sf"/>
</dbReference>
<dbReference type="InterPro" id="IPR025662">
    <property type="entry name" value="Sigma_54_int_dom_ATP-bd_1"/>
</dbReference>
<dbReference type="InterPro" id="IPR058031">
    <property type="entry name" value="AAA_lid_NorR"/>
</dbReference>
<accession>A0AAU7CPS3</accession>
<dbReference type="Pfam" id="PF08448">
    <property type="entry name" value="PAS_4"/>
    <property type="match status" value="1"/>
</dbReference>
<dbReference type="SUPFAM" id="SSF46689">
    <property type="entry name" value="Homeodomain-like"/>
    <property type="match status" value="1"/>
</dbReference>
<dbReference type="PROSITE" id="PS00675">
    <property type="entry name" value="SIGMA54_INTERACT_1"/>
    <property type="match status" value="1"/>
</dbReference>
<dbReference type="Pfam" id="PF02954">
    <property type="entry name" value="HTH_8"/>
    <property type="match status" value="1"/>
</dbReference>
<dbReference type="InterPro" id="IPR013656">
    <property type="entry name" value="PAS_4"/>
</dbReference>
<dbReference type="SUPFAM" id="SSF55785">
    <property type="entry name" value="PYP-like sensor domain (PAS domain)"/>
    <property type="match status" value="1"/>
</dbReference>
<dbReference type="InterPro" id="IPR002078">
    <property type="entry name" value="Sigma_54_int"/>
</dbReference>
<evidence type="ECO:0000256" key="4">
    <source>
        <dbReference type="ARBA" id="ARBA00023163"/>
    </source>
</evidence>
<sequence length="467" mass="51605">MASPRNPSTRLESLWLQVQEPLFWLTADLRLAWVNRAWEQLTGSTAEEVAGLTCRAHGPTRAGDLPGLVGSFFPPPEALAGQPASVRTLIIHSSGERRWRRIEFRPFHDERGTLIGLFGLVGSSDSPSGNSDAESQRLRTDLLQIREQLQQRHGFDSLIGAGPIHRRLLDQIATAAATTVPVLVVGETGTGKRTVARTIHHQSARRQSPILPIDCASLPAEVLERELFGGEVTARLSLPEGSSLMIGDILDLPRDLQSRLVATLDPHVRLLAMTAGEPEAALQAERLRPDLYYAVTTLVIHLRPLRERLEEIPLLAQHLLERANSRGGRQRGGFSEQALSALLAYDWPGNLRELARVIDEAHEQAIGDLIEPDDLPAAIRGHLGSAYLPPPLPHPTIPLDELLTQVERRLIESTLQRARQNKSRAAELLGISRPRLYRRIKELGLPDVPEIADDAPMLNGTRSRDEN</sequence>
<keyword evidence="2" id="KW-0067">ATP-binding</keyword>
<name>A0AAU7CPS3_9BACT</name>
<keyword evidence="3" id="KW-0805">Transcription regulation</keyword>
<dbReference type="GO" id="GO:0043565">
    <property type="term" value="F:sequence-specific DNA binding"/>
    <property type="evidence" value="ECO:0007669"/>
    <property type="project" value="InterPro"/>
</dbReference>
<proteinExistence type="predicted"/>
<dbReference type="PANTHER" id="PTHR32071">
    <property type="entry name" value="TRANSCRIPTIONAL REGULATORY PROTEIN"/>
    <property type="match status" value="1"/>
</dbReference>
<dbReference type="GO" id="GO:0006355">
    <property type="term" value="P:regulation of DNA-templated transcription"/>
    <property type="evidence" value="ECO:0007669"/>
    <property type="project" value="InterPro"/>
</dbReference>
<organism evidence="6">
    <name type="scientific">Singulisphaera sp. Ch08</name>
    <dbReference type="NCBI Taxonomy" id="3120278"/>
    <lineage>
        <taxon>Bacteria</taxon>
        <taxon>Pseudomonadati</taxon>
        <taxon>Planctomycetota</taxon>
        <taxon>Planctomycetia</taxon>
        <taxon>Isosphaerales</taxon>
        <taxon>Isosphaeraceae</taxon>
        <taxon>Singulisphaera</taxon>
    </lineage>
</organism>
<dbReference type="Gene3D" id="3.40.50.300">
    <property type="entry name" value="P-loop containing nucleotide triphosphate hydrolases"/>
    <property type="match status" value="1"/>
</dbReference>
<dbReference type="PRINTS" id="PR01590">
    <property type="entry name" value="HTHFIS"/>
</dbReference>
<gene>
    <name evidence="6" type="ORF">V5E97_14230</name>
</gene>
<evidence type="ECO:0000256" key="1">
    <source>
        <dbReference type="ARBA" id="ARBA00022741"/>
    </source>
</evidence>
<reference evidence="6" key="1">
    <citation type="submission" date="2024-05" db="EMBL/GenBank/DDBJ databases">
        <title>Planctomycetes of the genus Singulisphaera possess chitinolytic capabilities.</title>
        <authorList>
            <person name="Ivanova A."/>
        </authorList>
    </citation>
    <scope>NUCLEOTIDE SEQUENCE</scope>
    <source>
        <strain evidence="6">Ch08T</strain>
    </source>
</reference>
<dbReference type="SUPFAM" id="SSF52540">
    <property type="entry name" value="P-loop containing nucleoside triphosphate hydrolases"/>
    <property type="match status" value="1"/>
</dbReference>
<evidence type="ECO:0000256" key="2">
    <source>
        <dbReference type="ARBA" id="ARBA00022840"/>
    </source>
</evidence>
<dbReference type="Pfam" id="PF00158">
    <property type="entry name" value="Sigma54_activat"/>
    <property type="match status" value="1"/>
</dbReference>
<evidence type="ECO:0000313" key="6">
    <source>
        <dbReference type="EMBL" id="XBH07151.1"/>
    </source>
</evidence>